<dbReference type="PANTHER" id="PTHR31047">
    <property type="entry name" value="MEIOTICALLY UP-REGULATED GENE 157 PROTEIN"/>
    <property type="match status" value="1"/>
</dbReference>
<gene>
    <name evidence="1" type="ORF">SMIM3I_02072</name>
</gene>
<dbReference type="PANTHER" id="PTHR31047:SF0">
    <property type="entry name" value="MEIOTICALLY UP-REGULATED GENE 157 PROTEIN"/>
    <property type="match status" value="1"/>
</dbReference>
<dbReference type="Pfam" id="PF06824">
    <property type="entry name" value="Glyco_hydro_125"/>
    <property type="match status" value="1"/>
</dbReference>
<dbReference type="PATRIC" id="fig|28037.235.peg.1976"/>
<comment type="caution">
    <text evidence="1">The sequence shown here is derived from an EMBL/GenBank/DDBJ whole genome shotgun (WGS) entry which is preliminary data.</text>
</comment>
<sequence length="225" mass="26390">MIYSKEIVRDWLDEVAERAKDHPEWVDVFERCYTDTLDNTVEILEDGSTFVLTGDIPAMWLRDSTAQLRPYLHVAKRDTFLRQTIAGLVKRQMTLVLKDPYANSFNIEENWKGHHETDHTDLNGWIWERKYEVDSLCYPLQLAYLLWKETGETSQFDETFVAATKEILHLWTVEQDHKNSPYRFVRDTDRKEDTLVNDGFGPDFAVTGMTWSAFRRAMTVVSIVT</sequence>
<name>A0A150NIU0_STRMT</name>
<evidence type="ECO:0008006" key="3">
    <source>
        <dbReference type="Google" id="ProtNLM"/>
    </source>
</evidence>
<evidence type="ECO:0000313" key="1">
    <source>
        <dbReference type="EMBL" id="KYF33392.1"/>
    </source>
</evidence>
<proteinExistence type="predicted"/>
<dbReference type="InterPro" id="IPR008313">
    <property type="entry name" value="GH125"/>
</dbReference>
<protein>
    <recommendedName>
        <fullName evidence="3">Metal-independent alpha-mannosidase</fullName>
    </recommendedName>
</protein>
<dbReference type="GO" id="GO:0005975">
    <property type="term" value="P:carbohydrate metabolic process"/>
    <property type="evidence" value="ECO:0007669"/>
    <property type="project" value="InterPro"/>
</dbReference>
<reference evidence="1 2" key="1">
    <citation type="submission" date="2016-01" db="EMBL/GenBank/DDBJ databases">
        <title>Highly variable Streptococcus oralis 1 are common among viridans streptococci isolated from primates.</title>
        <authorList>
            <person name="Denapaite D."/>
            <person name="Rieger M."/>
            <person name="Koendgen S."/>
            <person name="Brueckner R."/>
            <person name="Ochigava I."/>
            <person name="Kappeler P."/>
            <person name="Maetz-Rensing K."/>
            <person name="Leendertz F."/>
        </authorList>
    </citation>
    <scope>NUCLEOTIDE SEQUENCE [LARGE SCALE GENOMIC DNA]</scope>
    <source>
        <strain evidence="1 2">M3-1</strain>
    </source>
</reference>
<dbReference type="Proteomes" id="UP000075442">
    <property type="component" value="Unassembled WGS sequence"/>
</dbReference>
<organism evidence="1 2">
    <name type="scientific">Streptococcus mitis</name>
    <dbReference type="NCBI Taxonomy" id="28037"/>
    <lineage>
        <taxon>Bacteria</taxon>
        <taxon>Bacillati</taxon>
        <taxon>Bacillota</taxon>
        <taxon>Bacilli</taxon>
        <taxon>Lactobacillales</taxon>
        <taxon>Streptococcaceae</taxon>
        <taxon>Streptococcus</taxon>
        <taxon>Streptococcus mitis group</taxon>
    </lineage>
</organism>
<dbReference type="AlphaFoldDB" id="A0A150NIU0"/>
<dbReference type="Gene3D" id="1.50.10.10">
    <property type="match status" value="1"/>
</dbReference>
<dbReference type="SMART" id="SM01149">
    <property type="entry name" value="DUF1237"/>
    <property type="match status" value="1"/>
</dbReference>
<accession>A0A150NIU0</accession>
<dbReference type="SUPFAM" id="SSF48208">
    <property type="entry name" value="Six-hairpin glycosidases"/>
    <property type="match status" value="1"/>
</dbReference>
<dbReference type="InterPro" id="IPR012341">
    <property type="entry name" value="6hp_glycosidase-like_sf"/>
</dbReference>
<dbReference type="InterPro" id="IPR008928">
    <property type="entry name" value="6-hairpin_glycosidase_sf"/>
</dbReference>
<evidence type="ECO:0000313" key="2">
    <source>
        <dbReference type="Proteomes" id="UP000075442"/>
    </source>
</evidence>
<dbReference type="EMBL" id="LROU01000126">
    <property type="protein sequence ID" value="KYF33392.1"/>
    <property type="molecule type" value="Genomic_DNA"/>
</dbReference>